<dbReference type="GO" id="GO:0000978">
    <property type="term" value="F:RNA polymerase II cis-regulatory region sequence-specific DNA binding"/>
    <property type="evidence" value="ECO:0007669"/>
    <property type="project" value="TreeGrafter"/>
</dbReference>
<keyword evidence="4" id="KW-0805">Transcription regulation</keyword>
<evidence type="ECO:0000259" key="9">
    <source>
        <dbReference type="PROSITE" id="PS51030"/>
    </source>
</evidence>
<evidence type="ECO:0000256" key="7">
    <source>
        <dbReference type="ARBA" id="ARBA00023170"/>
    </source>
</evidence>
<sequence length="986" mass="115214">MGRYSKERHAENRLMLVERSRKQQTVPYLVNYTDSQDVIIKCRDSLSFFLNICWHNEMEGFEQKFKQAVQSLESGSFPRNDFMDIYKVTGTDIDGRRVFMQFMEQVHETVLTRFVQGLRSLPALHDLDFDEFCRVVIAQKDEIHFIIACSGGALWKDNRVIINLDADHSLEVSREDIVNFSDESLVQCQEKISSRAQNINMTFEETAFIVALNALKPTVENPHFKRQYERFTLAFTRYLQSVHGKNYHKRLFEIIDFVSYTKVQLFHGVKNIIEHMDYIKSFYRTKLVKDVLFEADYDKCLNMLNFHYGANTCEACKIFYRRSLTRPSNYVCVTKKNLCFPGENFRFACKKCRFDKCVEIGMSKDSIKIGRYSLERHEKNRKTLKDLKNKSINIPYLPIGSDSQDIVVLCQNCFSLFPIKDWTTKVDGLREKVLRVNEVFDDHLYNSEQFMDIYETVGVEIDNRRVFAELFEMIITTVFNGFSEALINLPIAKELQPEDFFSKALESLEDVNLIMASFSLSLWKNDSLAIPFDDNLTLNIPKSSLAQIVDVNLLDSQKETIEILSQLHITFEEAIFITTLNFLKPTTKYPQLHGIYERFTLAFTRYLENKYGSSFHYGAYTCEGCKVFFTRSSKKYIDYVCLTNRKQCVSNTDYAFSCKFCRYKKCLAVGMSRGNIKIGRYSKRMHEQKDLLLTHIEKEKLSVPYLPKYTDSHNMIIACRTSFNNFFHIDWGSEIQGLNDIYNKAKGFVDQGTFSKDEYMDIYKVTGIEVDSRKAFVNFTASIMHTSFKVFFSAIRSLPIMDSLSLEDVYQIVLRNKHDMFLLITVALRNLWSEEKLIINLNDKYKISLNKSDINNLSGNQVATAYEENTNRIINASITYEEAILMIALNMSTPIKKYPNLKGIHERLTLAFTRYLEANYGKTYYVRLAELVNLMASMRESFFLLENWMTENEEYLNIIYQSDIMKIFFMNLKLEQAVELLMNLTL</sequence>
<evidence type="ECO:0000256" key="1">
    <source>
        <dbReference type="ARBA" id="ARBA00022723"/>
    </source>
</evidence>
<evidence type="ECO:0000256" key="4">
    <source>
        <dbReference type="ARBA" id="ARBA00023015"/>
    </source>
</evidence>
<evidence type="ECO:0000256" key="8">
    <source>
        <dbReference type="ARBA" id="ARBA00023242"/>
    </source>
</evidence>
<organism evidence="10 11">
    <name type="scientific">Dimorphilus gyrociliatus</name>
    <dbReference type="NCBI Taxonomy" id="2664684"/>
    <lineage>
        <taxon>Eukaryota</taxon>
        <taxon>Metazoa</taxon>
        <taxon>Spiralia</taxon>
        <taxon>Lophotrochozoa</taxon>
        <taxon>Annelida</taxon>
        <taxon>Polychaeta</taxon>
        <taxon>Polychaeta incertae sedis</taxon>
        <taxon>Dinophilidae</taxon>
        <taxon>Dimorphilus</taxon>
    </lineage>
</organism>
<keyword evidence="3" id="KW-0862">Zinc</keyword>
<dbReference type="PROSITE" id="PS51030">
    <property type="entry name" value="NUCLEAR_REC_DBD_2"/>
    <property type="match status" value="2"/>
</dbReference>
<feature type="domain" description="Nuclear receptor" evidence="9">
    <location>
        <begin position="307"/>
        <end position="369"/>
    </location>
</feature>
<dbReference type="InterPro" id="IPR013088">
    <property type="entry name" value="Znf_NHR/GATA"/>
</dbReference>
<keyword evidence="2" id="KW-0863">Zinc-finger</keyword>
<dbReference type="AlphaFoldDB" id="A0A7I8VTV3"/>
<keyword evidence="11" id="KW-1185">Reference proteome</keyword>
<comment type="caution">
    <text evidence="10">The sequence shown here is derived from an EMBL/GenBank/DDBJ whole genome shotgun (WGS) entry which is preliminary data.</text>
</comment>
<dbReference type="PANTHER" id="PTHR24082:SF473">
    <property type="entry name" value="ECDYSONE-INDUCED PROTEIN 75B, ISOFORM B"/>
    <property type="match status" value="1"/>
</dbReference>
<dbReference type="Gene3D" id="3.30.50.10">
    <property type="entry name" value="Erythroid Transcription Factor GATA-1, subunit A"/>
    <property type="match status" value="2"/>
</dbReference>
<dbReference type="PRINTS" id="PR00047">
    <property type="entry name" value="STROIDFINGER"/>
</dbReference>
<dbReference type="SMART" id="SM00399">
    <property type="entry name" value="ZnF_C4"/>
    <property type="match status" value="2"/>
</dbReference>
<dbReference type="PANTHER" id="PTHR24082">
    <property type="entry name" value="NUCLEAR HORMONE RECEPTOR"/>
    <property type="match status" value="1"/>
</dbReference>
<protein>
    <submittedName>
        <fullName evidence="10">DgyrCDS7638</fullName>
    </submittedName>
</protein>
<keyword evidence="1" id="KW-0479">Metal-binding</keyword>
<dbReference type="GO" id="GO:0008270">
    <property type="term" value="F:zinc ion binding"/>
    <property type="evidence" value="ECO:0007669"/>
    <property type="project" value="UniProtKB-KW"/>
</dbReference>
<name>A0A7I8VTV3_9ANNE</name>
<accession>A0A7I8VTV3</accession>
<proteinExistence type="predicted"/>
<dbReference type="SUPFAM" id="SSF57716">
    <property type="entry name" value="Glucocorticoid receptor-like (DNA-binding domain)"/>
    <property type="match status" value="2"/>
</dbReference>
<dbReference type="InterPro" id="IPR050234">
    <property type="entry name" value="Nuclear_hormone_rcpt_NR1"/>
</dbReference>
<dbReference type="Pfam" id="PF00105">
    <property type="entry name" value="zf-C4"/>
    <property type="match status" value="2"/>
</dbReference>
<dbReference type="Gene3D" id="1.10.565.10">
    <property type="entry name" value="Retinoid X Receptor"/>
    <property type="match status" value="1"/>
</dbReference>
<dbReference type="GO" id="GO:0030154">
    <property type="term" value="P:cell differentiation"/>
    <property type="evidence" value="ECO:0007669"/>
    <property type="project" value="TreeGrafter"/>
</dbReference>
<keyword evidence="7" id="KW-0675">Receptor</keyword>
<evidence type="ECO:0000256" key="3">
    <source>
        <dbReference type="ARBA" id="ARBA00022833"/>
    </source>
</evidence>
<dbReference type="GO" id="GO:0045944">
    <property type="term" value="P:positive regulation of transcription by RNA polymerase II"/>
    <property type="evidence" value="ECO:0007669"/>
    <property type="project" value="TreeGrafter"/>
</dbReference>
<keyword evidence="5" id="KW-0238">DNA-binding</keyword>
<dbReference type="GO" id="GO:0009755">
    <property type="term" value="P:hormone-mediated signaling pathway"/>
    <property type="evidence" value="ECO:0007669"/>
    <property type="project" value="TreeGrafter"/>
</dbReference>
<dbReference type="GO" id="GO:0000122">
    <property type="term" value="P:negative regulation of transcription by RNA polymerase II"/>
    <property type="evidence" value="ECO:0007669"/>
    <property type="project" value="TreeGrafter"/>
</dbReference>
<dbReference type="SUPFAM" id="SSF48508">
    <property type="entry name" value="Nuclear receptor ligand-binding domain"/>
    <property type="match status" value="2"/>
</dbReference>
<evidence type="ECO:0000256" key="5">
    <source>
        <dbReference type="ARBA" id="ARBA00023125"/>
    </source>
</evidence>
<keyword evidence="8" id="KW-0539">Nucleus</keyword>
<dbReference type="GO" id="GO:0004879">
    <property type="term" value="F:nuclear receptor activity"/>
    <property type="evidence" value="ECO:0007669"/>
    <property type="project" value="TreeGrafter"/>
</dbReference>
<dbReference type="InterPro" id="IPR035500">
    <property type="entry name" value="NHR-like_dom_sf"/>
</dbReference>
<feature type="domain" description="Nuclear receptor" evidence="9">
    <location>
        <begin position="596"/>
        <end position="678"/>
    </location>
</feature>
<dbReference type="Proteomes" id="UP000549394">
    <property type="component" value="Unassembled WGS sequence"/>
</dbReference>
<evidence type="ECO:0000313" key="11">
    <source>
        <dbReference type="Proteomes" id="UP000549394"/>
    </source>
</evidence>
<reference evidence="10 11" key="1">
    <citation type="submission" date="2020-08" db="EMBL/GenBank/DDBJ databases">
        <authorList>
            <person name="Hejnol A."/>
        </authorList>
    </citation>
    <scope>NUCLEOTIDE SEQUENCE [LARGE SCALE GENOMIC DNA]</scope>
</reference>
<evidence type="ECO:0000256" key="6">
    <source>
        <dbReference type="ARBA" id="ARBA00023163"/>
    </source>
</evidence>
<dbReference type="OrthoDB" id="6058386at2759"/>
<dbReference type="InterPro" id="IPR001628">
    <property type="entry name" value="Znf_hrmn_rcpt"/>
</dbReference>
<evidence type="ECO:0000313" key="10">
    <source>
        <dbReference type="EMBL" id="CAD5118975.1"/>
    </source>
</evidence>
<dbReference type="EMBL" id="CAJFCJ010000009">
    <property type="protein sequence ID" value="CAD5118975.1"/>
    <property type="molecule type" value="Genomic_DNA"/>
</dbReference>
<evidence type="ECO:0000256" key="2">
    <source>
        <dbReference type="ARBA" id="ARBA00022771"/>
    </source>
</evidence>
<keyword evidence="6" id="KW-0804">Transcription</keyword>
<gene>
    <name evidence="10" type="ORF">DGYR_LOCUS7275</name>
</gene>